<protein>
    <submittedName>
        <fullName evidence="1">Uncharacterized protein</fullName>
    </submittedName>
</protein>
<dbReference type="EMBL" id="GBRH01238756">
    <property type="protein sequence ID" value="JAD59139.1"/>
    <property type="molecule type" value="Transcribed_RNA"/>
</dbReference>
<reference evidence="1" key="1">
    <citation type="submission" date="2014-09" db="EMBL/GenBank/DDBJ databases">
        <authorList>
            <person name="Magalhaes I.L.F."/>
            <person name="Oliveira U."/>
            <person name="Santos F.R."/>
            <person name="Vidigal T.H.D.A."/>
            <person name="Brescovit A.D."/>
            <person name="Santos A.J."/>
        </authorList>
    </citation>
    <scope>NUCLEOTIDE SEQUENCE</scope>
    <source>
        <tissue evidence="1">Shoot tissue taken approximately 20 cm above the soil surface</tissue>
    </source>
</reference>
<proteinExistence type="predicted"/>
<dbReference type="AlphaFoldDB" id="A0A0A9B5A3"/>
<sequence>MGEHRVPRNCLSIMNMMGGASEQWSQRQLSLACSAASYMKTGQQCC</sequence>
<name>A0A0A9B5A3_ARUDO</name>
<reference evidence="1" key="2">
    <citation type="journal article" date="2015" name="Data Brief">
        <title>Shoot transcriptome of the giant reed, Arundo donax.</title>
        <authorList>
            <person name="Barrero R.A."/>
            <person name="Guerrero F.D."/>
            <person name="Moolhuijzen P."/>
            <person name="Goolsby J.A."/>
            <person name="Tidwell J."/>
            <person name="Bellgard S.E."/>
            <person name="Bellgard M.I."/>
        </authorList>
    </citation>
    <scope>NUCLEOTIDE SEQUENCE</scope>
    <source>
        <tissue evidence="1">Shoot tissue taken approximately 20 cm above the soil surface</tissue>
    </source>
</reference>
<organism evidence="1">
    <name type="scientific">Arundo donax</name>
    <name type="common">Giant reed</name>
    <name type="synonym">Donax arundinaceus</name>
    <dbReference type="NCBI Taxonomy" id="35708"/>
    <lineage>
        <taxon>Eukaryota</taxon>
        <taxon>Viridiplantae</taxon>
        <taxon>Streptophyta</taxon>
        <taxon>Embryophyta</taxon>
        <taxon>Tracheophyta</taxon>
        <taxon>Spermatophyta</taxon>
        <taxon>Magnoliopsida</taxon>
        <taxon>Liliopsida</taxon>
        <taxon>Poales</taxon>
        <taxon>Poaceae</taxon>
        <taxon>PACMAD clade</taxon>
        <taxon>Arundinoideae</taxon>
        <taxon>Arundineae</taxon>
        <taxon>Arundo</taxon>
    </lineage>
</organism>
<accession>A0A0A9B5A3</accession>
<evidence type="ECO:0000313" key="1">
    <source>
        <dbReference type="EMBL" id="JAD59139.1"/>
    </source>
</evidence>